<feature type="region of interest" description="Disordered" evidence="1">
    <location>
        <begin position="44"/>
        <end position="146"/>
    </location>
</feature>
<name>A0A550BWZ1_9AGAR</name>
<evidence type="ECO:0000313" key="2">
    <source>
        <dbReference type="EMBL" id="TRM57026.1"/>
    </source>
</evidence>
<dbReference type="AlphaFoldDB" id="A0A550BWZ1"/>
<feature type="compositionally biased region" description="Polar residues" evidence="1">
    <location>
        <begin position="104"/>
        <end position="116"/>
    </location>
</feature>
<dbReference type="PROSITE" id="PS51257">
    <property type="entry name" value="PROKAR_LIPOPROTEIN"/>
    <property type="match status" value="1"/>
</dbReference>
<dbReference type="Proteomes" id="UP000320762">
    <property type="component" value="Unassembled WGS sequence"/>
</dbReference>
<dbReference type="EMBL" id="VDMD01000054">
    <property type="protein sequence ID" value="TRM57026.1"/>
    <property type="molecule type" value="Genomic_DNA"/>
</dbReference>
<evidence type="ECO:0000256" key="1">
    <source>
        <dbReference type="SAM" id="MobiDB-lite"/>
    </source>
</evidence>
<reference evidence="2 3" key="1">
    <citation type="journal article" date="2019" name="New Phytol.">
        <title>Comparative genomics reveals unique wood-decay strategies and fruiting body development in the Schizophyllaceae.</title>
        <authorList>
            <person name="Almasi E."/>
            <person name="Sahu N."/>
            <person name="Krizsan K."/>
            <person name="Balint B."/>
            <person name="Kovacs G.M."/>
            <person name="Kiss B."/>
            <person name="Cseklye J."/>
            <person name="Drula E."/>
            <person name="Henrissat B."/>
            <person name="Nagy I."/>
            <person name="Chovatia M."/>
            <person name="Adam C."/>
            <person name="LaButti K."/>
            <person name="Lipzen A."/>
            <person name="Riley R."/>
            <person name="Grigoriev I.V."/>
            <person name="Nagy L.G."/>
        </authorList>
    </citation>
    <scope>NUCLEOTIDE SEQUENCE [LARGE SCALE GENOMIC DNA]</scope>
    <source>
        <strain evidence="2 3">NL-1724</strain>
    </source>
</reference>
<protein>
    <submittedName>
        <fullName evidence="2">Uncharacterized protein</fullName>
    </submittedName>
</protein>
<organism evidence="2 3">
    <name type="scientific">Schizophyllum amplum</name>
    <dbReference type="NCBI Taxonomy" id="97359"/>
    <lineage>
        <taxon>Eukaryota</taxon>
        <taxon>Fungi</taxon>
        <taxon>Dikarya</taxon>
        <taxon>Basidiomycota</taxon>
        <taxon>Agaricomycotina</taxon>
        <taxon>Agaricomycetes</taxon>
        <taxon>Agaricomycetidae</taxon>
        <taxon>Agaricales</taxon>
        <taxon>Schizophyllaceae</taxon>
        <taxon>Schizophyllum</taxon>
    </lineage>
</organism>
<gene>
    <name evidence="2" type="ORF">BD626DRAFT_516733</name>
</gene>
<sequence>MRRSATVIYTGLGVGCKISPCRRFPSPTSPHAPPLLCLDSRASTLRQKRHHRPSRTRRPQVACLFPWRTPSPSALRSSCPRGVGEPRTQANSSRRRRRDISSRCPTSKTPRTSPGSLTGRLRHGAPQSHAHFPSPPISRPRSFRRTSQVKIEVKWTSNVPKSAREF</sequence>
<keyword evidence="3" id="KW-1185">Reference proteome</keyword>
<evidence type="ECO:0000313" key="3">
    <source>
        <dbReference type="Proteomes" id="UP000320762"/>
    </source>
</evidence>
<proteinExistence type="predicted"/>
<feature type="compositionally biased region" description="Basic residues" evidence="1">
    <location>
        <begin position="46"/>
        <end position="58"/>
    </location>
</feature>
<accession>A0A550BWZ1</accession>
<comment type="caution">
    <text evidence="2">The sequence shown here is derived from an EMBL/GenBank/DDBJ whole genome shotgun (WGS) entry which is preliminary data.</text>
</comment>